<evidence type="ECO:0000256" key="2">
    <source>
        <dbReference type="ARBA" id="ARBA00022692"/>
    </source>
</evidence>
<dbReference type="InterPro" id="IPR006479">
    <property type="entry name" value="Holin"/>
</dbReference>
<feature type="transmembrane region" description="Helical" evidence="5">
    <location>
        <begin position="39"/>
        <end position="57"/>
    </location>
</feature>
<dbReference type="NCBIfam" id="TIGR01592">
    <property type="entry name" value="holin_SPP1"/>
    <property type="match status" value="1"/>
</dbReference>
<keyword evidence="2 5" id="KW-0812">Transmembrane</keyword>
<organism evidence="6 7">
    <name type="scientific">Terrihalobacillus insolitus</name>
    <dbReference type="NCBI Taxonomy" id="2950438"/>
    <lineage>
        <taxon>Bacteria</taxon>
        <taxon>Bacillati</taxon>
        <taxon>Bacillota</taxon>
        <taxon>Bacilli</taxon>
        <taxon>Bacillales</taxon>
        <taxon>Bacillaceae</taxon>
        <taxon>Terrihalobacillus</taxon>
    </lineage>
</organism>
<evidence type="ECO:0000313" key="7">
    <source>
        <dbReference type="Proteomes" id="UP001145050"/>
    </source>
</evidence>
<feature type="transmembrane region" description="Helical" evidence="5">
    <location>
        <begin position="9"/>
        <end position="27"/>
    </location>
</feature>
<comment type="caution">
    <text evidence="6">The sequence shown here is derived from an EMBL/GenBank/DDBJ whole genome shotgun (WGS) entry which is preliminary data.</text>
</comment>
<dbReference type="EMBL" id="JAMQKB010000002">
    <property type="protein sequence ID" value="MDC3423802.1"/>
    <property type="molecule type" value="Genomic_DNA"/>
</dbReference>
<dbReference type="Proteomes" id="UP001145050">
    <property type="component" value="Unassembled WGS sequence"/>
</dbReference>
<reference evidence="6" key="1">
    <citation type="submission" date="2022-06" db="EMBL/GenBank/DDBJ databases">
        <title>Aquibacillus sp. a new bacterium isolated from soil saline samples.</title>
        <authorList>
            <person name="Galisteo C."/>
            <person name="De La Haba R."/>
            <person name="Sanchez-Porro C."/>
            <person name="Ventosa A."/>
        </authorList>
    </citation>
    <scope>NUCLEOTIDE SEQUENCE</scope>
    <source>
        <strain evidence="6">3ASR75-11</strain>
    </source>
</reference>
<keyword evidence="7" id="KW-1185">Reference proteome</keyword>
<protein>
    <submittedName>
        <fullName evidence="6">Phage holin</fullName>
    </submittedName>
</protein>
<dbReference type="RefSeq" id="WP_272435558.1">
    <property type="nucleotide sequence ID" value="NZ_JAMQKB010000002.1"/>
</dbReference>
<evidence type="ECO:0000313" key="6">
    <source>
        <dbReference type="EMBL" id="MDC3423802.1"/>
    </source>
</evidence>
<keyword evidence="4 5" id="KW-0472">Membrane</keyword>
<sequence length="80" mass="9114">MTKLDKGTLIRTVVLGVAFLNQILVMFDMSPLPIESEELEQFLALLFTIASSIIAWFKNNYITKKGRQQRDVLKEKGLAK</sequence>
<dbReference type="Pfam" id="PF04688">
    <property type="entry name" value="Holin_SPP1"/>
    <property type="match status" value="1"/>
</dbReference>
<name>A0A9X4AKY4_9BACI</name>
<evidence type="ECO:0000256" key="3">
    <source>
        <dbReference type="ARBA" id="ARBA00022989"/>
    </source>
</evidence>
<dbReference type="GO" id="GO:0016020">
    <property type="term" value="C:membrane"/>
    <property type="evidence" value="ECO:0007669"/>
    <property type="project" value="UniProtKB-SubCell"/>
</dbReference>
<keyword evidence="3 5" id="KW-1133">Transmembrane helix</keyword>
<evidence type="ECO:0000256" key="5">
    <source>
        <dbReference type="SAM" id="Phobius"/>
    </source>
</evidence>
<dbReference type="AlphaFoldDB" id="A0A9X4AKY4"/>
<comment type="subcellular location">
    <subcellularLocation>
        <location evidence="1">Membrane</location>
    </subcellularLocation>
</comment>
<evidence type="ECO:0000256" key="1">
    <source>
        <dbReference type="ARBA" id="ARBA00004370"/>
    </source>
</evidence>
<gene>
    <name evidence="6" type="ORF">NC797_04670</name>
</gene>
<evidence type="ECO:0000256" key="4">
    <source>
        <dbReference type="ARBA" id="ARBA00023136"/>
    </source>
</evidence>
<proteinExistence type="predicted"/>
<accession>A0A9X4AKY4</accession>